<dbReference type="RefSeq" id="WP_138722072.1">
    <property type="nucleotide sequence ID" value="NZ_SSHJ02000001.1"/>
</dbReference>
<reference evidence="2 3" key="1">
    <citation type="submission" date="2024-12" db="EMBL/GenBank/DDBJ databases">
        <authorList>
            <person name="Hu S."/>
        </authorList>
    </citation>
    <scope>NUCLEOTIDE SEQUENCE [LARGE SCALE GENOMIC DNA]</scope>
    <source>
        <strain evidence="2 3">THG-T11</strain>
    </source>
</reference>
<keyword evidence="1" id="KW-0732">Signal</keyword>
<evidence type="ECO:0000313" key="2">
    <source>
        <dbReference type="EMBL" id="MFN0254962.1"/>
    </source>
</evidence>
<comment type="caution">
    <text evidence="2">The sequence shown here is derived from an EMBL/GenBank/DDBJ whole genome shotgun (WGS) entry which is preliminary data.</text>
</comment>
<sequence>MKKLFLFFFLSAQIAFAQNNGSLDLKKIEAQVSKASKTSKHASLLKTFVADFKTGSSVSSRDLIYDYVGIGIVINPKNNDAKLLPAKYTLDLKTRLSGIGVVGLDKPQLSDEQSKFLSVYTKNPAEIKDDDYYMVFKYHTFDNEGKLEYANSASLNDQKYTTYFTKKDNWLYAIGISKTTDDFILYKFNTQVMPKDDYMLIQMEKDRKVKWAKESKLRDAFPMYHDVRIDDIRVALAYLSREEPYKSDQTFMSYVSNMRQKLDRETIRSFTKELDYFLDLKINEKDWKYKSDEVLNLKHTSAHALADIYFGVESYKLAEKFFLRSLLDFRILSAGGSNIQKDANRISYDLSKVYEKQGKKDEAIGYLIPLLNGNGSISSATTLLNTYIQQYKIDKKSLKKQLDASFDTLGDLRGDGIYTFMFNGKTVFLFSVFNKTKSSFAEEVKETDFYKSL</sequence>
<protein>
    <submittedName>
        <fullName evidence="2">Tetratricopeptide repeat protein</fullName>
    </submittedName>
</protein>
<organism evidence="2 3">
    <name type="scientific">Pedobacter ureilyticus</name>
    <dbReference type="NCBI Taxonomy" id="1393051"/>
    <lineage>
        <taxon>Bacteria</taxon>
        <taxon>Pseudomonadati</taxon>
        <taxon>Bacteroidota</taxon>
        <taxon>Sphingobacteriia</taxon>
        <taxon>Sphingobacteriales</taxon>
        <taxon>Sphingobacteriaceae</taxon>
        <taxon>Pedobacter</taxon>
    </lineage>
</organism>
<proteinExistence type="predicted"/>
<gene>
    <name evidence="2" type="ORF">E6A44_005220</name>
</gene>
<evidence type="ECO:0000256" key="1">
    <source>
        <dbReference type="SAM" id="SignalP"/>
    </source>
</evidence>
<feature type="signal peptide" evidence="1">
    <location>
        <begin position="1"/>
        <end position="17"/>
    </location>
</feature>
<dbReference type="EMBL" id="SSHJ02000001">
    <property type="protein sequence ID" value="MFN0254962.1"/>
    <property type="molecule type" value="Genomic_DNA"/>
</dbReference>
<name>A0ABW9J545_9SPHI</name>
<keyword evidence="3" id="KW-1185">Reference proteome</keyword>
<dbReference type="Proteomes" id="UP001517247">
    <property type="component" value="Unassembled WGS sequence"/>
</dbReference>
<feature type="chain" id="PRO_5046638700" evidence="1">
    <location>
        <begin position="18"/>
        <end position="453"/>
    </location>
</feature>
<evidence type="ECO:0000313" key="3">
    <source>
        <dbReference type="Proteomes" id="UP001517247"/>
    </source>
</evidence>
<accession>A0ABW9J545</accession>